<accession>A0A7E4ZVS3</accession>
<evidence type="ECO:0000313" key="3">
    <source>
        <dbReference type="WBParaSite" id="Pan_g20232.t1"/>
    </source>
</evidence>
<keyword evidence="2" id="KW-1185">Reference proteome</keyword>
<sequence length="85" mass="9456">MNKASRTIASSDNLGSKPNSKDGNTALQYGFVHNFTECAYVFYTCHAINRPMKSATSNETTRPDREMGACVIPNRNKLFNGHSRL</sequence>
<dbReference type="WBParaSite" id="Pan_g20232.t1">
    <property type="protein sequence ID" value="Pan_g20232.t1"/>
    <property type="gene ID" value="Pan_g20232"/>
</dbReference>
<reference evidence="2" key="1">
    <citation type="journal article" date="2013" name="Genetics">
        <title>The draft genome and transcriptome of Panagrellus redivivus are shaped by the harsh demands of a free-living lifestyle.</title>
        <authorList>
            <person name="Srinivasan J."/>
            <person name="Dillman A.R."/>
            <person name="Macchietto M.G."/>
            <person name="Heikkinen L."/>
            <person name="Lakso M."/>
            <person name="Fracchia K.M."/>
            <person name="Antoshechkin I."/>
            <person name="Mortazavi A."/>
            <person name="Wong G."/>
            <person name="Sternberg P.W."/>
        </authorList>
    </citation>
    <scope>NUCLEOTIDE SEQUENCE [LARGE SCALE GENOMIC DNA]</scope>
    <source>
        <strain evidence="2">MT8872</strain>
    </source>
</reference>
<reference evidence="3" key="2">
    <citation type="submission" date="2020-10" db="UniProtKB">
        <authorList>
            <consortium name="WormBaseParasite"/>
        </authorList>
    </citation>
    <scope>IDENTIFICATION</scope>
</reference>
<dbReference type="AlphaFoldDB" id="A0A7E4ZVS3"/>
<organism evidence="2 3">
    <name type="scientific">Panagrellus redivivus</name>
    <name type="common">Microworm</name>
    <dbReference type="NCBI Taxonomy" id="6233"/>
    <lineage>
        <taxon>Eukaryota</taxon>
        <taxon>Metazoa</taxon>
        <taxon>Ecdysozoa</taxon>
        <taxon>Nematoda</taxon>
        <taxon>Chromadorea</taxon>
        <taxon>Rhabditida</taxon>
        <taxon>Tylenchina</taxon>
        <taxon>Panagrolaimomorpha</taxon>
        <taxon>Panagrolaimoidea</taxon>
        <taxon>Panagrolaimidae</taxon>
        <taxon>Panagrellus</taxon>
    </lineage>
</organism>
<feature type="region of interest" description="Disordered" evidence="1">
    <location>
        <begin position="1"/>
        <end position="23"/>
    </location>
</feature>
<proteinExistence type="predicted"/>
<evidence type="ECO:0000313" key="2">
    <source>
        <dbReference type="Proteomes" id="UP000492821"/>
    </source>
</evidence>
<protein>
    <submittedName>
        <fullName evidence="3">Ovule protein</fullName>
    </submittedName>
</protein>
<dbReference type="Proteomes" id="UP000492821">
    <property type="component" value="Unassembled WGS sequence"/>
</dbReference>
<evidence type="ECO:0000256" key="1">
    <source>
        <dbReference type="SAM" id="MobiDB-lite"/>
    </source>
</evidence>
<name>A0A7E4ZVS3_PANRE</name>